<dbReference type="AlphaFoldDB" id="E3NUP8"/>
<feature type="compositionally biased region" description="Basic and acidic residues" evidence="1">
    <location>
        <begin position="467"/>
        <end position="480"/>
    </location>
</feature>
<feature type="compositionally biased region" description="Polar residues" evidence="1">
    <location>
        <begin position="692"/>
        <end position="709"/>
    </location>
</feature>
<dbReference type="HOGENOM" id="CLU_380941_0_0_1"/>
<evidence type="ECO:0000256" key="1">
    <source>
        <dbReference type="SAM" id="MobiDB-lite"/>
    </source>
</evidence>
<dbReference type="Pfam" id="PF13975">
    <property type="entry name" value="gag-asp_proteas"/>
    <property type="match status" value="1"/>
</dbReference>
<dbReference type="CDD" id="cd00303">
    <property type="entry name" value="retropepsin_like"/>
    <property type="match status" value="1"/>
</dbReference>
<dbReference type="InParanoid" id="E3NUP8"/>
<sequence length="727" mass="81381">MQNSHIEISKTLLAIDPTLGMRALLKRQDVVAKRAGMVYLVSQCSQVTVDKVYYDHNVNGTCYVDTPVRLQNQTWFIAPGMEKDLVKESAEIPCDEVTLGIYKDEDGNWKSRNGPSVVRNIPITFMKKVGKINLTLSAPPVFNKLENIDNPLVYLATWTVSMMRLKETQIELMRNLRSRGLSSSPIEHILGDGAGKLLGIVGEIHNSIEEKTGFIRTHIISVIKSVVIPILIILVLAAAAVIALKIYLFKKAAGTAISELVNLTRSAPLSIQKVIRRWKPEVHNIMLQDEDGTKLDVFSIERSDSVVTIPQVHTILTYEGMYTVPRLPIQVNHENAIALIDTGASISLITDMMIKRLGAEKKIQKCSPAYATAANGELMHFQGMVSEIVSIGTYHVLMKLFIVEEKGAPEQCVLGMDFIQQLNKQKLNVSFNPAGDITIGEMNVKMLSQEDCQRISKSQTEIYIDKVKTPEKDSERDEKPPIVIQSQKEGNNSTVSFPPKNFVFGRVTVSPTDIMLKTLRPCYQNDDDLVENLAGSIRQCHELVSRTLENSQNETKKTHDARRKVAEPDFQIGDKVVIKDHTAGKLMYQFARPVIITATTASTITVKTERGKLETVHKNRVKKFIEEDQDKTTRTSRNSATDAEEEECSPTPGDKRGRQPRTRRTNSAGSILDHPTQQQQRRFTLHGEPNQMPEQSEGSLDQSTPTSLDNALRRSRRLQLPAEHTSL</sequence>
<accession>E3NUP8</accession>
<keyword evidence="4" id="KW-1185">Reference proteome</keyword>
<dbReference type="Gene3D" id="2.30.30.850">
    <property type="match status" value="1"/>
</dbReference>
<keyword evidence="2" id="KW-1133">Transmembrane helix</keyword>
<dbReference type="InterPro" id="IPR001969">
    <property type="entry name" value="Aspartic_peptidase_AS"/>
</dbReference>
<dbReference type="Proteomes" id="UP000008281">
    <property type="component" value="Unassembled WGS sequence"/>
</dbReference>
<dbReference type="GO" id="GO:0004190">
    <property type="term" value="F:aspartic-type endopeptidase activity"/>
    <property type="evidence" value="ECO:0007669"/>
    <property type="project" value="InterPro"/>
</dbReference>
<dbReference type="OrthoDB" id="5875288at2759"/>
<dbReference type="Gene3D" id="2.40.70.10">
    <property type="entry name" value="Acid Proteases"/>
    <property type="match status" value="1"/>
</dbReference>
<dbReference type="InterPro" id="IPR021109">
    <property type="entry name" value="Peptidase_aspartic_dom_sf"/>
</dbReference>
<name>E3NUP8_CAERE</name>
<reference evidence="3" key="1">
    <citation type="submission" date="2007-07" db="EMBL/GenBank/DDBJ databases">
        <title>PCAP assembly of the Caenorhabditis remanei genome.</title>
        <authorList>
            <consortium name="The Caenorhabditis remanei Sequencing Consortium"/>
            <person name="Wilson R.K."/>
        </authorList>
    </citation>
    <scope>NUCLEOTIDE SEQUENCE [LARGE SCALE GENOMIC DNA]</scope>
    <source>
        <strain evidence="3">PB4641</strain>
    </source>
</reference>
<dbReference type="Pfam" id="PF24664">
    <property type="entry name" value="Monjiviricetes_fusion"/>
    <property type="match status" value="1"/>
</dbReference>
<keyword evidence="2" id="KW-0472">Membrane</keyword>
<evidence type="ECO:0000313" key="4">
    <source>
        <dbReference type="Proteomes" id="UP000008281"/>
    </source>
</evidence>
<dbReference type="eggNOG" id="KOG0017">
    <property type="taxonomic scope" value="Eukaryota"/>
</dbReference>
<feature type="compositionally biased region" description="Polar residues" evidence="1">
    <location>
        <begin position="665"/>
        <end position="682"/>
    </location>
</feature>
<dbReference type="SUPFAM" id="SSF50630">
    <property type="entry name" value="Acid proteases"/>
    <property type="match status" value="1"/>
</dbReference>
<feature type="transmembrane region" description="Helical" evidence="2">
    <location>
        <begin position="226"/>
        <end position="248"/>
    </location>
</feature>
<gene>
    <name evidence="3" type="ORF">CRE_03585</name>
</gene>
<organism evidence="4">
    <name type="scientific">Caenorhabditis remanei</name>
    <name type="common">Caenorhabditis vulgaris</name>
    <dbReference type="NCBI Taxonomy" id="31234"/>
    <lineage>
        <taxon>Eukaryota</taxon>
        <taxon>Metazoa</taxon>
        <taxon>Ecdysozoa</taxon>
        <taxon>Nematoda</taxon>
        <taxon>Chromadorea</taxon>
        <taxon>Rhabditida</taxon>
        <taxon>Rhabditina</taxon>
        <taxon>Rhabditomorpha</taxon>
        <taxon>Rhabditoidea</taxon>
        <taxon>Rhabditidae</taxon>
        <taxon>Peloderinae</taxon>
        <taxon>Caenorhabditis</taxon>
    </lineage>
</organism>
<proteinExistence type="predicted"/>
<evidence type="ECO:0000313" key="3">
    <source>
        <dbReference type="EMBL" id="EFO96056.1"/>
    </source>
</evidence>
<keyword evidence="2" id="KW-0812">Transmembrane</keyword>
<feature type="compositionally biased region" description="Polar residues" evidence="1">
    <location>
        <begin position="484"/>
        <end position="493"/>
    </location>
</feature>
<protein>
    <recommendedName>
        <fullName evidence="5">Peptidase A2 domain-containing protein</fullName>
    </recommendedName>
</protein>
<evidence type="ECO:0000256" key="2">
    <source>
        <dbReference type="SAM" id="Phobius"/>
    </source>
</evidence>
<evidence type="ECO:0008006" key="5">
    <source>
        <dbReference type="Google" id="ProtNLM"/>
    </source>
</evidence>
<dbReference type="PROSITE" id="PS00141">
    <property type="entry name" value="ASP_PROTEASE"/>
    <property type="match status" value="1"/>
</dbReference>
<feature type="region of interest" description="Disordered" evidence="1">
    <location>
        <begin position="467"/>
        <end position="493"/>
    </location>
</feature>
<dbReference type="STRING" id="31234.E3NUP8"/>
<feature type="region of interest" description="Disordered" evidence="1">
    <location>
        <begin position="626"/>
        <end position="727"/>
    </location>
</feature>
<dbReference type="EMBL" id="DS270635">
    <property type="protein sequence ID" value="EFO96056.1"/>
    <property type="molecule type" value="Genomic_DNA"/>
</dbReference>
<dbReference type="GO" id="GO:0006508">
    <property type="term" value="P:proteolysis"/>
    <property type="evidence" value="ECO:0007669"/>
    <property type="project" value="InterPro"/>
</dbReference>